<feature type="signal peptide" evidence="2">
    <location>
        <begin position="1"/>
        <end position="23"/>
    </location>
</feature>
<dbReference type="InterPro" id="IPR040311">
    <property type="entry name" value="CCDC3"/>
</dbReference>
<dbReference type="Proteomes" id="UP000515163">
    <property type="component" value="Unplaced"/>
</dbReference>
<name>A0A6P8I831_ACTTE</name>
<dbReference type="OrthoDB" id="5964539at2759"/>
<protein>
    <submittedName>
        <fullName evidence="4">Uncharacterized protein LOC116298964</fullName>
    </submittedName>
</protein>
<evidence type="ECO:0000313" key="4">
    <source>
        <dbReference type="RefSeq" id="XP_031563416.1"/>
    </source>
</evidence>
<dbReference type="GeneID" id="116298964"/>
<dbReference type="RefSeq" id="XP_031563416.1">
    <property type="nucleotide sequence ID" value="XM_031707556.1"/>
</dbReference>
<evidence type="ECO:0000256" key="2">
    <source>
        <dbReference type="SAM" id="SignalP"/>
    </source>
</evidence>
<sequence>MVWSNLFVTLGLLCIYCLQNTEQCSPPKGWRPMQPHERAEKAEIVAFGTVVESPQSEPDAVVEGRFYTVLLKVHCIVRGPKLPQYINVSGFSDFSGGLCVHSKAFLNKSYVVFLELDHDNPGEFRVLEVNIQKGAVHVGHKFAVLREVMLLFGQNASLPIGADKNVKPGCPDFANNRGIFRDPEPNKRKQSKACRCRKKKQKRKKKKRFRGNLMKSKAKLEDVTSKPTVPRTRRYNVLNLEQDKVEKEHQVPHSVKTLSFSNTASHQSLARWCLFLLTFHSLVVFMLLPT</sequence>
<evidence type="ECO:0000256" key="1">
    <source>
        <dbReference type="SAM" id="MobiDB-lite"/>
    </source>
</evidence>
<evidence type="ECO:0000313" key="3">
    <source>
        <dbReference type="Proteomes" id="UP000515163"/>
    </source>
</evidence>
<keyword evidence="3" id="KW-1185">Reference proteome</keyword>
<organism evidence="3 4">
    <name type="scientific">Actinia tenebrosa</name>
    <name type="common">Australian red waratah sea anemone</name>
    <dbReference type="NCBI Taxonomy" id="6105"/>
    <lineage>
        <taxon>Eukaryota</taxon>
        <taxon>Metazoa</taxon>
        <taxon>Cnidaria</taxon>
        <taxon>Anthozoa</taxon>
        <taxon>Hexacorallia</taxon>
        <taxon>Actiniaria</taxon>
        <taxon>Actiniidae</taxon>
        <taxon>Actinia</taxon>
    </lineage>
</organism>
<feature type="compositionally biased region" description="Basic residues" evidence="1">
    <location>
        <begin position="188"/>
        <end position="209"/>
    </location>
</feature>
<dbReference type="PANTHER" id="PTHR31663:SF6">
    <property type="entry name" value="COILED-COIL DOMAIN-CONTAINING PROTEIN 3-LIKE"/>
    <property type="match status" value="1"/>
</dbReference>
<dbReference type="InParanoid" id="A0A6P8I831"/>
<dbReference type="KEGG" id="aten:116298964"/>
<reference evidence="4" key="1">
    <citation type="submission" date="2025-08" db="UniProtKB">
        <authorList>
            <consortium name="RefSeq"/>
        </authorList>
    </citation>
    <scope>IDENTIFICATION</scope>
    <source>
        <tissue evidence="4">Tentacle</tissue>
    </source>
</reference>
<gene>
    <name evidence="4" type="primary">LOC116298964</name>
</gene>
<feature type="region of interest" description="Disordered" evidence="1">
    <location>
        <begin position="177"/>
        <end position="209"/>
    </location>
</feature>
<accession>A0A6P8I831</accession>
<feature type="chain" id="PRO_5027538692" evidence="2">
    <location>
        <begin position="24"/>
        <end position="290"/>
    </location>
</feature>
<keyword evidence="2" id="KW-0732">Signal</keyword>
<proteinExistence type="predicted"/>
<dbReference type="PANTHER" id="PTHR31663">
    <property type="entry name" value="COILED-COIL DOMAIN-CONTAINING PROTEIN 3"/>
    <property type="match status" value="1"/>
</dbReference>
<dbReference type="AlphaFoldDB" id="A0A6P8I831"/>